<organism evidence="4 5">
    <name type="scientific">Phormidesmis priestleyi Ana</name>
    <dbReference type="NCBI Taxonomy" id="1666911"/>
    <lineage>
        <taxon>Bacteria</taxon>
        <taxon>Bacillati</taxon>
        <taxon>Cyanobacteriota</taxon>
        <taxon>Cyanophyceae</taxon>
        <taxon>Leptolyngbyales</taxon>
        <taxon>Leptolyngbyaceae</taxon>
        <taxon>Phormidesmis</taxon>
    </lineage>
</organism>
<dbReference type="PANTHER" id="PTHR33643">
    <property type="entry name" value="UREASE ACCESSORY PROTEIN D"/>
    <property type="match status" value="1"/>
</dbReference>
<keyword evidence="2 3" id="KW-0143">Chaperone</keyword>
<reference evidence="4 5" key="1">
    <citation type="submission" date="2015-09" db="EMBL/GenBank/DDBJ databases">
        <title>Identification and resolution of microdiversity through metagenomic sequencing of parallel consortia.</title>
        <authorList>
            <person name="Nelson W.C."/>
            <person name="Romine M.F."/>
            <person name="Lindemann S.R."/>
        </authorList>
    </citation>
    <scope>NUCLEOTIDE SEQUENCE [LARGE SCALE GENOMIC DNA]</scope>
    <source>
        <strain evidence="4">Ana</strain>
    </source>
</reference>
<comment type="caution">
    <text evidence="4">The sequence shown here is derived from an EMBL/GenBank/DDBJ whole genome shotgun (WGS) entry which is preliminary data.</text>
</comment>
<dbReference type="Pfam" id="PF01774">
    <property type="entry name" value="UreD"/>
    <property type="match status" value="1"/>
</dbReference>
<name>A0A0P7YWP2_9CYAN</name>
<comment type="similarity">
    <text evidence="1 3">Belongs to the UreD family.</text>
</comment>
<protein>
    <recommendedName>
        <fullName evidence="3">Urease accessory protein UreD</fullName>
    </recommendedName>
</protein>
<evidence type="ECO:0000256" key="1">
    <source>
        <dbReference type="ARBA" id="ARBA00007177"/>
    </source>
</evidence>
<evidence type="ECO:0000256" key="2">
    <source>
        <dbReference type="ARBA" id="ARBA00023186"/>
    </source>
</evidence>
<comment type="subcellular location">
    <subcellularLocation>
        <location evidence="3">Cytoplasm</location>
    </subcellularLocation>
</comment>
<gene>
    <name evidence="4" type="primary">ureD-2</name>
    <name evidence="3" type="synonym">ureD</name>
    <name evidence="4" type="ORF">HLUCCA11_10560</name>
</gene>
<evidence type="ECO:0000256" key="3">
    <source>
        <dbReference type="HAMAP-Rule" id="MF_01384"/>
    </source>
</evidence>
<keyword evidence="3" id="KW-0963">Cytoplasm</keyword>
<sequence>MLLAPPTEHLSIRVARAKDDTASFVAHQYATYPFRLSNSLRLDPHNLDRVYAYIMNASPGVLAGDNLHLKVEVGDRAQLYLTDQSATKVYSKPAGGNSAQVTWDLKVGAEAYLEFVPEPIILFKAAAMTQTMEVTIHPTGQLVLSERIIPGRLAREGAYSFEAFHSRLRIQSPTGKLYFADNLRLLGQANRFKLSPLFSRLPLLANFIVIAPKISLERLTQALQQFDAPADQLQVCESPLPGCDGLLVRAIASQTSLLEAYQHHLLNCVRQLLNHPPLPHIPK</sequence>
<dbReference type="STRING" id="1666911.HLUCCA11_10560"/>
<dbReference type="Proteomes" id="UP000050465">
    <property type="component" value="Unassembled WGS sequence"/>
</dbReference>
<dbReference type="GO" id="GO:0016151">
    <property type="term" value="F:nickel cation binding"/>
    <property type="evidence" value="ECO:0007669"/>
    <property type="project" value="UniProtKB-UniRule"/>
</dbReference>
<dbReference type="PANTHER" id="PTHR33643:SF1">
    <property type="entry name" value="UREASE ACCESSORY PROTEIN D"/>
    <property type="match status" value="1"/>
</dbReference>
<accession>A0A0P7YWP2</accession>
<dbReference type="InterPro" id="IPR002669">
    <property type="entry name" value="UreD"/>
</dbReference>
<dbReference type="AlphaFoldDB" id="A0A0P7YWP2"/>
<proteinExistence type="inferred from homology"/>
<evidence type="ECO:0000313" key="5">
    <source>
        <dbReference type="Proteomes" id="UP000050465"/>
    </source>
</evidence>
<dbReference type="HAMAP" id="MF_01384">
    <property type="entry name" value="UreD"/>
    <property type="match status" value="1"/>
</dbReference>
<dbReference type="GO" id="GO:0005737">
    <property type="term" value="C:cytoplasm"/>
    <property type="evidence" value="ECO:0007669"/>
    <property type="project" value="UniProtKB-SubCell"/>
</dbReference>
<dbReference type="EMBL" id="LJZR01000012">
    <property type="protein sequence ID" value="KPQ35395.1"/>
    <property type="molecule type" value="Genomic_DNA"/>
</dbReference>
<evidence type="ECO:0000313" key="4">
    <source>
        <dbReference type="EMBL" id="KPQ35395.1"/>
    </source>
</evidence>
<comment type="subunit">
    <text evidence="3">UreD, UreF and UreG form a complex that acts as a GTP-hydrolysis-dependent molecular chaperone, activating the urease apoprotein by helping to assemble the nickel containing metallocenter of UreC. The UreE protein probably delivers the nickel.</text>
</comment>
<comment type="function">
    <text evidence="3">Required for maturation of urease via the functional incorporation of the urease nickel metallocenter.</text>
</comment>
<keyword evidence="3" id="KW-0996">Nickel insertion</keyword>